<evidence type="ECO:0008006" key="3">
    <source>
        <dbReference type="Google" id="ProtNLM"/>
    </source>
</evidence>
<reference evidence="1 2" key="1">
    <citation type="submission" date="2020-08" db="EMBL/GenBank/DDBJ databases">
        <title>Genomic Encyclopedia of Type Strains, Phase IV (KMG-IV): sequencing the most valuable type-strain genomes for metagenomic binning, comparative biology and taxonomic classification.</title>
        <authorList>
            <person name="Goeker M."/>
        </authorList>
    </citation>
    <scope>NUCLEOTIDE SEQUENCE [LARGE SCALE GENOMIC DNA]</scope>
    <source>
        <strain evidence="1 2">DSM 103570</strain>
    </source>
</reference>
<evidence type="ECO:0000313" key="1">
    <source>
        <dbReference type="EMBL" id="MBB4004092.1"/>
    </source>
</evidence>
<accession>A0A7W6HFK5</accession>
<dbReference type="RefSeq" id="WP_183209696.1">
    <property type="nucleotide sequence ID" value="NZ_JAAAMM010000004.1"/>
</dbReference>
<evidence type="ECO:0000313" key="2">
    <source>
        <dbReference type="Proteomes" id="UP000588647"/>
    </source>
</evidence>
<dbReference type="AlphaFoldDB" id="A0A7W6HFK5"/>
<keyword evidence="2" id="KW-1185">Reference proteome</keyword>
<dbReference type="Proteomes" id="UP000588647">
    <property type="component" value="Unassembled WGS sequence"/>
</dbReference>
<dbReference type="EMBL" id="JACIEM010000004">
    <property type="protein sequence ID" value="MBB4004092.1"/>
    <property type="molecule type" value="Genomic_DNA"/>
</dbReference>
<organism evidence="1 2">
    <name type="scientific">Aurantimonas endophytica</name>
    <dbReference type="NCBI Taxonomy" id="1522175"/>
    <lineage>
        <taxon>Bacteria</taxon>
        <taxon>Pseudomonadati</taxon>
        <taxon>Pseudomonadota</taxon>
        <taxon>Alphaproteobacteria</taxon>
        <taxon>Hyphomicrobiales</taxon>
        <taxon>Aurantimonadaceae</taxon>
        <taxon>Aurantimonas</taxon>
    </lineage>
</organism>
<protein>
    <recommendedName>
        <fullName evidence="3">HicA-like toxin of HicAB toxin-antitoxin system</fullName>
    </recommendedName>
</protein>
<name>A0A7W6HFK5_9HYPH</name>
<sequence length="64" mass="7341">MTREALLRELRAYARAQKLKLEIDTKLGKGSHYRVTLGDRRTIIQSGELGPLHVRTIKRQLGVK</sequence>
<gene>
    <name evidence="1" type="ORF">GGR03_003180</name>
</gene>
<proteinExistence type="predicted"/>
<comment type="caution">
    <text evidence="1">The sequence shown here is derived from an EMBL/GenBank/DDBJ whole genome shotgun (WGS) entry which is preliminary data.</text>
</comment>